<reference key="1">
    <citation type="submission" date="2009-07" db="EMBL/GenBank/DDBJ databases">
        <authorList>
            <person name="Genoscope - CEA"/>
        </authorList>
    </citation>
    <scope>NUCLEOTIDE SEQUENCE</scope>
    <source>
        <strain>3As</strain>
    </source>
</reference>
<reference evidence="3" key="2">
    <citation type="journal article" date="2010" name="PLoS Genet.">
        <title>Structure, function, and evolution of the Thiomonas spp. genome.</title>
        <authorList>
            <person name="Arsene-Ploetze F."/>
            <person name="Koechler S."/>
            <person name="Marchal M."/>
            <person name="Coppee J.Y."/>
            <person name="Chandler M."/>
            <person name="Bonnefoy V."/>
            <person name="Brochier-Armanet C."/>
            <person name="Barakat M."/>
            <person name="Barbe V."/>
            <person name="Battaglia-Brunet F."/>
            <person name="Bruneel O."/>
            <person name="Bryan C.G."/>
            <person name="Cleiss-Arnold J."/>
            <person name="Cruveiller S."/>
            <person name="Erhardt M."/>
            <person name="Heinrich-Salmeron A."/>
            <person name="Hommais F."/>
            <person name="Joulian C."/>
            <person name="Krin E."/>
            <person name="Lieutaud A."/>
            <person name="Lievremont D."/>
            <person name="Michel C."/>
            <person name="Muller D."/>
            <person name="Ortet P."/>
            <person name="Proux C."/>
            <person name="Siguier P."/>
            <person name="Roche D."/>
            <person name="Rouy Z."/>
            <person name="Salvignol G."/>
            <person name="Slyemi D."/>
            <person name="Talla E."/>
            <person name="Weiss S."/>
            <person name="Weissenbach J."/>
            <person name="Medigue C."/>
            <person name="Bertin P.N."/>
        </authorList>
    </citation>
    <scope>NUCLEOTIDE SEQUENCE [LARGE SCALE GENOMIC DNA]</scope>
    <source>
        <strain evidence="3">DSM 22701 / CIP 110005 / 3As</strain>
    </source>
</reference>
<feature type="region of interest" description="Disordered" evidence="1">
    <location>
        <begin position="204"/>
        <end position="223"/>
    </location>
</feature>
<protein>
    <submittedName>
        <fullName evidence="2">Uncharacterized protein</fullName>
    </submittedName>
</protein>
<sequence>MRATSEMKEAWRACASEIRQLSGLGTGLLERALGVGDGSGRSWRRWMASAPPMPRRWWDLVEEALRRGWVSNQAVQTLLGSVEGAEKRLEGFLQREIERRAPPQIEHPELPFDLPPTVPSAEIAHLHKRAKQYGDEAFFCLVTQMHSEMNSREAAWLLMRAAERQAQRVGTRAALAGLQKDPQGAEWLHAAELLKPLIGPTLKSAEMEQGRPKGNPGRGRWRQRDALLDALQAAYERMGYPPPPAA</sequence>
<dbReference type="EMBL" id="FP475956">
    <property type="protein sequence ID" value="CAZ88730.1"/>
    <property type="molecule type" value="Genomic_DNA"/>
</dbReference>
<evidence type="ECO:0000256" key="1">
    <source>
        <dbReference type="SAM" id="MobiDB-lite"/>
    </source>
</evidence>
<dbReference type="KEGG" id="thi:THI_2075"/>
<dbReference type="RefSeq" id="WP_013106038.1">
    <property type="nucleotide sequence ID" value="NC_014145.1"/>
</dbReference>
<name>D6CTW1_THIA3</name>
<accession>D6CTW1</accession>
<gene>
    <name evidence="2" type="ordered locus">THI_2075</name>
</gene>
<evidence type="ECO:0000313" key="2">
    <source>
        <dbReference type="EMBL" id="CAZ88730.1"/>
    </source>
</evidence>
<proteinExistence type="predicted"/>
<dbReference type="HOGENOM" id="CLU_1128635_0_0_4"/>
<dbReference type="AlphaFoldDB" id="D6CTW1"/>
<organism evidence="2 3">
    <name type="scientific">Thiomonas arsenitoxydans (strain DSM 22701 / CIP 110005 / 3As)</name>
    <dbReference type="NCBI Taxonomy" id="426114"/>
    <lineage>
        <taxon>Bacteria</taxon>
        <taxon>Pseudomonadati</taxon>
        <taxon>Pseudomonadota</taxon>
        <taxon>Betaproteobacteria</taxon>
        <taxon>Burkholderiales</taxon>
        <taxon>Thiomonas</taxon>
    </lineage>
</organism>
<dbReference type="Proteomes" id="UP000002372">
    <property type="component" value="Chromosome"/>
</dbReference>
<evidence type="ECO:0000313" key="3">
    <source>
        <dbReference type="Proteomes" id="UP000002372"/>
    </source>
</evidence>